<keyword evidence="1" id="KW-0472">Membrane</keyword>
<dbReference type="EMBL" id="QEWP01000015">
    <property type="protein sequence ID" value="PWD98424.1"/>
    <property type="molecule type" value="Genomic_DNA"/>
</dbReference>
<feature type="transmembrane region" description="Helical" evidence="1">
    <location>
        <begin position="205"/>
        <end position="226"/>
    </location>
</feature>
<keyword evidence="3" id="KW-1185">Reference proteome</keyword>
<sequence length="486" mass="56104">MGNFKKILIKTHKISGLLMSLMFCVWVFSGIILIFEGFPHASREQRFQHLIPFERTDLSGLKAPMSKWGDAVELEMAGDQPVYRVPKGRRGELVYDARTLEPVDSFSCEYAARLSTSYTGSSVVEIHLQDELDQWVPWSYYKPLLPFYKCKMDDEAHSTIYISAKTGSVIQHTTRKGKWLAALGVIPHKLYFLELLQNRSVWKGILIFLASVGLLSAISGIVAGLIRFSKACRNGRMSPYRKLHYKWHHISGFVTGIFVFTFLLSGLISVTGVPDWMVVIEAAKKERINWEIKDASEPNYSKTPLEIWEALDDTIEVRRIKYSNVLGESQFGIYSNHYQKAEVFVKDKVAIHKKKPLSMEEVKSLSSGIFEGKSYEITKQTEYDSYYFPSGMRYQPLPVYKIIFNDASNTWLYIDAATGENFRKITLKYRLRRWLYRGLHTFNFPFLLKLEWLRKSLLLIVSAGLLIVAVTGLVLMWNWCKRKYIN</sequence>
<dbReference type="Pfam" id="PF03929">
    <property type="entry name" value="PepSY_TM"/>
    <property type="match status" value="1"/>
</dbReference>
<reference evidence="2 3" key="1">
    <citation type="submission" date="2018-05" db="EMBL/GenBank/DDBJ databases">
        <title>Marinilabilia rubrum sp. nov., isolated from saltern sediment.</title>
        <authorList>
            <person name="Zhang R."/>
        </authorList>
    </citation>
    <scope>NUCLEOTIDE SEQUENCE [LARGE SCALE GENOMIC DNA]</scope>
    <source>
        <strain evidence="2 3">WTE16</strain>
    </source>
</reference>
<evidence type="ECO:0000256" key="1">
    <source>
        <dbReference type="SAM" id="Phobius"/>
    </source>
</evidence>
<dbReference type="AlphaFoldDB" id="A0A2U2B5W5"/>
<accession>A0A2U2B5W5</accession>
<gene>
    <name evidence="2" type="ORF">DDZ16_15970</name>
</gene>
<dbReference type="PANTHER" id="PTHR34219">
    <property type="entry name" value="IRON-REGULATED INNER MEMBRANE PROTEIN-RELATED"/>
    <property type="match status" value="1"/>
</dbReference>
<dbReference type="Proteomes" id="UP000244956">
    <property type="component" value="Unassembled WGS sequence"/>
</dbReference>
<dbReference type="RefSeq" id="WP_109265485.1">
    <property type="nucleotide sequence ID" value="NZ_QEWP01000015.1"/>
</dbReference>
<evidence type="ECO:0000313" key="2">
    <source>
        <dbReference type="EMBL" id="PWD98424.1"/>
    </source>
</evidence>
<keyword evidence="1" id="KW-1133">Transmembrane helix</keyword>
<feature type="transmembrane region" description="Helical" evidence="1">
    <location>
        <begin position="14"/>
        <end position="35"/>
    </location>
</feature>
<evidence type="ECO:0000313" key="3">
    <source>
        <dbReference type="Proteomes" id="UP000244956"/>
    </source>
</evidence>
<dbReference type="InterPro" id="IPR005625">
    <property type="entry name" value="PepSY-ass_TM"/>
</dbReference>
<feature type="transmembrane region" description="Helical" evidence="1">
    <location>
        <begin position="247"/>
        <end position="268"/>
    </location>
</feature>
<feature type="transmembrane region" description="Helical" evidence="1">
    <location>
        <begin position="457"/>
        <end position="480"/>
    </location>
</feature>
<keyword evidence="1" id="KW-0812">Transmembrane</keyword>
<comment type="caution">
    <text evidence="2">The sequence shown here is derived from an EMBL/GenBank/DDBJ whole genome shotgun (WGS) entry which is preliminary data.</text>
</comment>
<evidence type="ECO:0008006" key="4">
    <source>
        <dbReference type="Google" id="ProtNLM"/>
    </source>
</evidence>
<protein>
    <recommendedName>
        <fullName evidence="4">PepSY domain-containing protein</fullName>
    </recommendedName>
</protein>
<name>A0A2U2B5W5_9BACT</name>
<organism evidence="2 3">
    <name type="scientific">Marinilabilia rubra</name>
    <dbReference type="NCBI Taxonomy" id="2162893"/>
    <lineage>
        <taxon>Bacteria</taxon>
        <taxon>Pseudomonadati</taxon>
        <taxon>Bacteroidota</taxon>
        <taxon>Bacteroidia</taxon>
        <taxon>Marinilabiliales</taxon>
        <taxon>Marinilabiliaceae</taxon>
        <taxon>Marinilabilia</taxon>
    </lineage>
</organism>
<dbReference type="PANTHER" id="PTHR34219:SF6">
    <property type="entry name" value="BLR3280 PROTEIN"/>
    <property type="match status" value="1"/>
</dbReference>
<proteinExistence type="predicted"/>